<evidence type="ECO:0000256" key="14">
    <source>
        <dbReference type="ARBA" id="ARBA00048372"/>
    </source>
</evidence>
<evidence type="ECO:0000256" key="11">
    <source>
        <dbReference type="ARBA" id="ARBA00023315"/>
    </source>
</evidence>
<sequence>MKACVRCLQKGKTLLSDNYRLRGLQHPSTRYSKRRLTSKSGPNKAIGTLEAVQAKYTTDLTEERSKRRHGDNVDQVSLLHSEILAVKLIYGQELFLDVLGSTATKREAKSYLSHFGPTKTVPQNRTESPRQRQDVGVNLGNLFVPIRAVDEKAVFSQTASQTPLGSQAPESLHIALLKIRAPQLIDDVTLRGIGHTLSQIARLGMSPVVVVDHEDGQKRKPLDAAEMAVHQGDRIVETIDEYGGKGARRIDGIIGVSSIAKQLLRPVRITGGVHIAHRDLLMAPLRRGMVPVIAPVGFNPKTQKLEPVAADEVMLALTREFAGFHARPLAEDDAQNVTEEILTLQRRTSLDRIIILDPLGGIPATDGSHGSHVFINLEQEFDAIRRDLLVAGSIRPKDSKSVESCITSKDLSRPLPLSSQFPEPPADGSASSTGQGQGQAKAAQDYLYLNQNMQLHIKNLDLLKNSLAILPPSSSAFLTTPYAVANSQSRPPLASQGPRVRTRRQRNPLIHNLLTDKPVYSSSLPLDRSPNQSSQVLYPGITSYPATFCKRGMPIGIVPDPLELPWAPPSLSKTCIDLSDARIDLPRLIHLIEDSFDRKLDVTHYLSRIKGRIAGIIVAGEYEGGAILTWETPPGFPADDPNHIVPYLDKFAVLKRSQGAGGVADVVFKAMVRDCFPNGVCWRSRMDNPVNKWYFERAKGTWKMPGTNWTMFWTTEGVERGNEVFLDYEAVCKTVMPSWADKKAVID</sequence>
<evidence type="ECO:0000313" key="18">
    <source>
        <dbReference type="EMBL" id="CAF9931718.1"/>
    </source>
</evidence>
<evidence type="ECO:0000313" key="19">
    <source>
        <dbReference type="Proteomes" id="UP000664534"/>
    </source>
</evidence>
<name>A0A8H3ITQ1_9LECA</name>
<comment type="function">
    <text evidence="1 15">N-acetylglutamate synthase involved in arginine biosynthesis.</text>
</comment>
<evidence type="ECO:0000256" key="9">
    <source>
        <dbReference type="ARBA" id="ARBA00022946"/>
    </source>
</evidence>
<keyword evidence="10 15" id="KW-0496">Mitochondrion</keyword>
<comment type="similarity">
    <text evidence="4 15">Belongs to the acetyltransferase family.</text>
</comment>
<evidence type="ECO:0000256" key="10">
    <source>
        <dbReference type="ARBA" id="ARBA00023128"/>
    </source>
</evidence>
<comment type="caution">
    <text evidence="18">The sequence shown here is derived from an EMBL/GenBank/DDBJ whole genome shotgun (WGS) entry which is preliminary data.</text>
</comment>
<feature type="domain" description="N-acetyltransferase" evidence="17">
    <location>
        <begin position="572"/>
        <end position="737"/>
    </location>
</feature>
<evidence type="ECO:0000256" key="13">
    <source>
        <dbReference type="ARBA" id="ARBA00033251"/>
    </source>
</evidence>
<evidence type="ECO:0000256" key="6">
    <source>
        <dbReference type="ARBA" id="ARBA00018802"/>
    </source>
</evidence>
<comment type="catalytic activity">
    <reaction evidence="14 15">
        <text>L-glutamate + acetyl-CoA = N-acetyl-L-glutamate + CoA + H(+)</text>
        <dbReference type="Rhea" id="RHEA:24292"/>
        <dbReference type="ChEBI" id="CHEBI:15378"/>
        <dbReference type="ChEBI" id="CHEBI:29985"/>
        <dbReference type="ChEBI" id="CHEBI:44337"/>
        <dbReference type="ChEBI" id="CHEBI:57287"/>
        <dbReference type="ChEBI" id="CHEBI:57288"/>
        <dbReference type="EC" id="2.3.1.1"/>
    </reaction>
</comment>
<evidence type="ECO:0000256" key="1">
    <source>
        <dbReference type="ARBA" id="ARBA00002294"/>
    </source>
</evidence>
<organism evidence="18 19">
    <name type="scientific">Imshaugia aleurites</name>
    <dbReference type="NCBI Taxonomy" id="172621"/>
    <lineage>
        <taxon>Eukaryota</taxon>
        <taxon>Fungi</taxon>
        <taxon>Dikarya</taxon>
        <taxon>Ascomycota</taxon>
        <taxon>Pezizomycotina</taxon>
        <taxon>Lecanoromycetes</taxon>
        <taxon>OSLEUM clade</taxon>
        <taxon>Lecanoromycetidae</taxon>
        <taxon>Lecanorales</taxon>
        <taxon>Lecanorineae</taxon>
        <taxon>Parmeliaceae</taxon>
        <taxon>Imshaugia</taxon>
    </lineage>
</organism>
<comment type="subcellular location">
    <subcellularLocation>
        <location evidence="2 15">Mitochondrion</location>
    </subcellularLocation>
</comment>
<dbReference type="Pfam" id="PF04768">
    <property type="entry name" value="NAT"/>
    <property type="match status" value="1"/>
</dbReference>
<dbReference type="PANTHER" id="PTHR23342">
    <property type="entry name" value="N-ACETYLGLUTAMATE SYNTHASE"/>
    <property type="match status" value="1"/>
</dbReference>
<gene>
    <name evidence="18" type="primary">ARG2</name>
    <name evidence="18" type="ORF">IMSHALPRED_008697</name>
</gene>
<feature type="compositionally biased region" description="Low complexity" evidence="16">
    <location>
        <begin position="428"/>
        <end position="438"/>
    </location>
</feature>
<comment type="pathway">
    <text evidence="3 15">Amino-acid biosynthesis; L-arginine biosynthesis; N(2)-acetyl-L-ornithine from L-glutamate: step 1/4.</text>
</comment>
<evidence type="ECO:0000256" key="7">
    <source>
        <dbReference type="ARBA" id="ARBA00022605"/>
    </source>
</evidence>
<reference evidence="18" key="1">
    <citation type="submission" date="2021-03" db="EMBL/GenBank/DDBJ databases">
        <authorList>
            <person name="Tagirdzhanova G."/>
        </authorList>
    </citation>
    <scope>NUCLEOTIDE SEQUENCE</scope>
</reference>
<keyword evidence="9" id="KW-0809">Transit peptide</keyword>
<dbReference type="InterPro" id="IPR011190">
    <property type="entry name" value="GlcNAc_Synth_fun"/>
</dbReference>
<evidence type="ECO:0000256" key="16">
    <source>
        <dbReference type="SAM" id="MobiDB-lite"/>
    </source>
</evidence>
<evidence type="ECO:0000256" key="4">
    <source>
        <dbReference type="ARBA" id="ARBA00008694"/>
    </source>
</evidence>
<dbReference type="UniPathway" id="UPA00068">
    <property type="reaction ID" value="UER00106"/>
</dbReference>
<evidence type="ECO:0000256" key="15">
    <source>
        <dbReference type="PIRNR" id="PIRNR007892"/>
    </source>
</evidence>
<dbReference type="GO" id="GO:0004042">
    <property type="term" value="F:L-glutamate N-acetyltransferase activity"/>
    <property type="evidence" value="ECO:0007669"/>
    <property type="project" value="InterPro"/>
</dbReference>
<dbReference type="GO" id="GO:0006526">
    <property type="term" value="P:L-arginine biosynthetic process"/>
    <property type="evidence" value="ECO:0007669"/>
    <property type="project" value="UniProtKB-UniPathway"/>
</dbReference>
<feature type="region of interest" description="Disordered" evidence="16">
    <location>
        <begin position="413"/>
        <end position="438"/>
    </location>
</feature>
<keyword evidence="19" id="KW-1185">Reference proteome</keyword>
<dbReference type="AlphaFoldDB" id="A0A8H3ITQ1"/>
<dbReference type="GO" id="GO:0006592">
    <property type="term" value="P:ornithine biosynthetic process"/>
    <property type="evidence" value="ECO:0007669"/>
    <property type="project" value="TreeGrafter"/>
</dbReference>
<accession>A0A8H3ITQ1</accession>
<dbReference type="FunFam" id="3.40.630.30:FF:000049">
    <property type="entry name" value="Amino-acid acetyltransferase, mitochondrial"/>
    <property type="match status" value="1"/>
</dbReference>
<dbReference type="GO" id="GO:0005759">
    <property type="term" value="C:mitochondrial matrix"/>
    <property type="evidence" value="ECO:0007669"/>
    <property type="project" value="TreeGrafter"/>
</dbReference>
<dbReference type="EC" id="2.3.1.1" evidence="5 15"/>
<keyword evidence="7 15" id="KW-0028">Amino-acid biosynthesis</keyword>
<proteinExistence type="inferred from homology"/>
<keyword evidence="8 15" id="KW-0808">Transferase</keyword>
<feature type="region of interest" description="Disordered" evidence="16">
    <location>
        <begin position="110"/>
        <end position="131"/>
    </location>
</feature>
<evidence type="ECO:0000259" key="17">
    <source>
        <dbReference type="PROSITE" id="PS51731"/>
    </source>
</evidence>
<evidence type="ECO:0000256" key="2">
    <source>
        <dbReference type="ARBA" id="ARBA00004173"/>
    </source>
</evidence>
<evidence type="ECO:0000256" key="12">
    <source>
        <dbReference type="ARBA" id="ARBA00030346"/>
    </source>
</evidence>
<evidence type="ECO:0000256" key="8">
    <source>
        <dbReference type="ARBA" id="ARBA00022679"/>
    </source>
</evidence>
<dbReference type="PIRSF" id="PIRSF007892">
    <property type="entry name" value="NAGS_fungal"/>
    <property type="match status" value="1"/>
</dbReference>
<dbReference type="Gene3D" id="3.40.630.30">
    <property type="match status" value="1"/>
</dbReference>
<dbReference type="OrthoDB" id="5585968at2759"/>
<dbReference type="EMBL" id="CAJPDT010000062">
    <property type="protein sequence ID" value="CAF9931718.1"/>
    <property type="molecule type" value="Genomic_DNA"/>
</dbReference>
<dbReference type="InterPro" id="IPR036393">
    <property type="entry name" value="AceGlu_kinase-like_sf"/>
</dbReference>
<keyword evidence="11 15" id="KW-0012">Acyltransferase</keyword>
<dbReference type="PANTHER" id="PTHR23342:SF4">
    <property type="entry name" value="AMINO-ACID ACETYLTRANSFERASE, MITOCHONDRIAL"/>
    <property type="match status" value="1"/>
</dbReference>
<evidence type="ECO:0000256" key="5">
    <source>
        <dbReference type="ARBA" id="ARBA00012697"/>
    </source>
</evidence>
<evidence type="ECO:0000256" key="3">
    <source>
        <dbReference type="ARBA" id="ARBA00004925"/>
    </source>
</evidence>
<dbReference type="Gene3D" id="3.40.1160.10">
    <property type="entry name" value="Acetylglutamate kinase-like"/>
    <property type="match status" value="1"/>
</dbReference>
<dbReference type="PROSITE" id="PS51731">
    <property type="entry name" value="GNAT_NAGS"/>
    <property type="match status" value="1"/>
</dbReference>
<protein>
    <recommendedName>
        <fullName evidence="6 15">Amino-acid acetyltransferase, mitochondrial</fullName>
        <ecNumber evidence="5 15">2.3.1.1</ecNumber>
    </recommendedName>
    <alternativeName>
        <fullName evidence="12 15">Glutamate N-acetyltransferase</fullName>
    </alternativeName>
    <alternativeName>
        <fullName evidence="13 15">N-acetylglutamate synthase</fullName>
    </alternativeName>
</protein>
<dbReference type="InterPro" id="IPR006855">
    <property type="entry name" value="Vertebrate-like_GNAT_dom"/>
</dbReference>
<dbReference type="Proteomes" id="UP000664534">
    <property type="component" value="Unassembled WGS sequence"/>
</dbReference>